<gene>
    <name evidence="1" type="ORF">QFC20_005549</name>
</gene>
<comment type="caution">
    <text evidence="1">The sequence shown here is derived from an EMBL/GenBank/DDBJ whole genome shotgun (WGS) entry which is preliminary data.</text>
</comment>
<accession>A0ACC2VMK1</accession>
<sequence>MVTQISKTEAQTPGAREGSRIELESTKVGDAADPAKQSRTVGGGGVIDLDKLMHTIDMTRKVAMLQQRLNQASLLAQRQSSAAVTEQASRPARSTTPTTETEEAATSSSTSNLRKRKSMASLSIVAPREIERFFIHISAQQRRSPGPGTTPRSPSFTALRSPSSSAAAGIHVLNNIASRRRESGAGVESPRNASGGAHQTIGAGPRVAFAYPRSPAGSSVQTVRSPSRGRYISSSSGYPRFETSGFSEFGIGARDKTVESSKDEMDVDSDPAQSPRKRLKNAQQSSLSRRPSGQLMPAFGSNTIYGIHQRPDHATGETQDAATHGSSSKKPRSASHSVDSRPFVARNILKGYQHVETPRTEPKETPFAPASNTTPGTRMNMPLGTDASDVDAANGLMSMLGSAPATFNPSRNVGPPRVKSPPSFEGSGIPSGAQLRAPKPRAASFAAILTSNRGLAGPAQRLASPTRVRRLQHDKHRASASPSSTRRQGGKPLGPFTSDENVSAFATSSSSDEEKYKASASASDEDQQAAEAILFLAASPSPAIAHSSPHKAVAGRKSSTDVKIGRVLFDDTPEEADPSRPTHSLKGYSALPLSMLSQKRGAVGESPLQQPPFNNTSPSSDRFSRTRPAPLPLLRTKHTESDATRDEGRVILALPLTASTDSATDETERPVQLPEPSQLLSPPTSDTSKP</sequence>
<evidence type="ECO:0000313" key="2">
    <source>
        <dbReference type="Proteomes" id="UP001230649"/>
    </source>
</evidence>
<proteinExistence type="predicted"/>
<evidence type="ECO:0000313" key="1">
    <source>
        <dbReference type="EMBL" id="KAJ9100137.1"/>
    </source>
</evidence>
<organism evidence="1 2">
    <name type="scientific">Naganishia adeliensis</name>
    <dbReference type="NCBI Taxonomy" id="92952"/>
    <lineage>
        <taxon>Eukaryota</taxon>
        <taxon>Fungi</taxon>
        <taxon>Dikarya</taxon>
        <taxon>Basidiomycota</taxon>
        <taxon>Agaricomycotina</taxon>
        <taxon>Tremellomycetes</taxon>
        <taxon>Filobasidiales</taxon>
        <taxon>Filobasidiaceae</taxon>
        <taxon>Naganishia</taxon>
    </lineage>
</organism>
<reference evidence="1" key="1">
    <citation type="submission" date="2023-04" db="EMBL/GenBank/DDBJ databases">
        <title>Draft Genome sequencing of Naganishia species isolated from polar environments using Oxford Nanopore Technology.</title>
        <authorList>
            <person name="Leo P."/>
            <person name="Venkateswaran K."/>
        </authorList>
    </citation>
    <scope>NUCLEOTIDE SEQUENCE</scope>
    <source>
        <strain evidence="1">MNA-CCFEE 5262</strain>
    </source>
</reference>
<dbReference type="Proteomes" id="UP001230649">
    <property type="component" value="Unassembled WGS sequence"/>
</dbReference>
<dbReference type="EMBL" id="JASBWS010000078">
    <property type="protein sequence ID" value="KAJ9100137.1"/>
    <property type="molecule type" value="Genomic_DNA"/>
</dbReference>
<protein>
    <submittedName>
        <fullName evidence="1">Uncharacterized protein</fullName>
    </submittedName>
</protein>
<name>A0ACC2VMK1_9TREE</name>
<keyword evidence="2" id="KW-1185">Reference proteome</keyword>